<accession>A0AAD4H3V5</accession>
<evidence type="ECO:0000256" key="1">
    <source>
        <dbReference type="SAM" id="MobiDB-lite"/>
    </source>
</evidence>
<gene>
    <name evidence="2" type="ORF">BGZ95_003176</name>
</gene>
<organism evidence="2 3">
    <name type="scientific">Linnemannia exigua</name>
    <dbReference type="NCBI Taxonomy" id="604196"/>
    <lineage>
        <taxon>Eukaryota</taxon>
        <taxon>Fungi</taxon>
        <taxon>Fungi incertae sedis</taxon>
        <taxon>Mucoromycota</taxon>
        <taxon>Mortierellomycotina</taxon>
        <taxon>Mortierellomycetes</taxon>
        <taxon>Mortierellales</taxon>
        <taxon>Mortierellaceae</taxon>
        <taxon>Linnemannia</taxon>
    </lineage>
</organism>
<feature type="compositionally biased region" description="Basic and acidic residues" evidence="1">
    <location>
        <begin position="39"/>
        <end position="49"/>
    </location>
</feature>
<comment type="caution">
    <text evidence="2">The sequence shown here is derived from an EMBL/GenBank/DDBJ whole genome shotgun (WGS) entry which is preliminary data.</text>
</comment>
<dbReference type="Proteomes" id="UP001194580">
    <property type="component" value="Unassembled WGS sequence"/>
</dbReference>
<name>A0AAD4H3V5_9FUNG</name>
<dbReference type="EMBL" id="JAAAIL010001708">
    <property type="protein sequence ID" value="KAG0265932.1"/>
    <property type="molecule type" value="Genomic_DNA"/>
</dbReference>
<proteinExistence type="predicted"/>
<feature type="region of interest" description="Disordered" evidence="1">
    <location>
        <begin position="111"/>
        <end position="148"/>
    </location>
</feature>
<keyword evidence="3" id="KW-1185">Reference proteome</keyword>
<feature type="non-terminal residue" evidence="2">
    <location>
        <position position="215"/>
    </location>
</feature>
<evidence type="ECO:0000313" key="2">
    <source>
        <dbReference type="EMBL" id="KAG0265932.1"/>
    </source>
</evidence>
<evidence type="ECO:0000313" key="3">
    <source>
        <dbReference type="Proteomes" id="UP001194580"/>
    </source>
</evidence>
<reference evidence="2" key="1">
    <citation type="journal article" date="2020" name="Fungal Divers.">
        <title>Resolving the Mortierellaceae phylogeny through synthesis of multi-gene phylogenetics and phylogenomics.</title>
        <authorList>
            <person name="Vandepol N."/>
            <person name="Liber J."/>
            <person name="Desiro A."/>
            <person name="Na H."/>
            <person name="Kennedy M."/>
            <person name="Barry K."/>
            <person name="Grigoriev I.V."/>
            <person name="Miller A.N."/>
            <person name="O'Donnell K."/>
            <person name="Stajich J.E."/>
            <person name="Bonito G."/>
        </authorList>
    </citation>
    <scope>NUCLEOTIDE SEQUENCE</scope>
    <source>
        <strain evidence="2">NRRL 28262</strain>
    </source>
</reference>
<sequence>CNESTSFITVLAPVFVMSTDTSNDHDKSASSLTETGGEGEPKYNQEHPHASQSVGSWKEALTRLDSVDSYVLMYMRNCIRLPDVDYEGFLYHADMTKENLRPIVRPIPFSAARTPPIDRGSGSSSPTSSPPHFSLFDVNSGDNEQDRDDVVDEGVALRHALHEDQVDATGDINLVHFQELNRKINWSSGTINVLVRFDLFVNQQGSSDYSLAKDR</sequence>
<feature type="compositionally biased region" description="Low complexity" evidence="1">
    <location>
        <begin position="120"/>
        <end position="131"/>
    </location>
</feature>
<dbReference type="AlphaFoldDB" id="A0AAD4H3V5"/>
<protein>
    <submittedName>
        <fullName evidence="2">Uncharacterized protein</fullName>
    </submittedName>
</protein>
<feature type="region of interest" description="Disordered" evidence="1">
    <location>
        <begin position="21"/>
        <end position="56"/>
    </location>
</feature>